<accession>A0ABP0FWX5</accession>
<dbReference type="Proteomes" id="UP001642483">
    <property type="component" value="Unassembled WGS sequence"/>
</dbReference>
<name>A0ABP0FWX5_CLALP</name>
<organism evidence="1 2">
    <name type="scientific">Clavelina lepadiformis</name>
    <name type="common">Light-bulb sea squirt</name>
    <name type="synonym">Ascidia lepadiformis</name>
    <dbReference type="NCBI Taxonomy" id="159417"/>
    <lineage>
        <taxon>Eukaryota</taxon>
        <taxon>Metazoa</taxon>
        <taxon>Chordata</taxon>
        <taxon>Tunicata</taxon>
        <taxon>Ascidiacea</taxon>
        <taxon>Aplousobranchia</taxon>
        <taxon>Clavelinidae</taxon>
        <taxon>Clavelina</taxon>
    </lineage>
</organism>
<evidence type="ECO:0000313" key="1">
    <source>
        <dbReference type="EMBL" id="CAK8683056.1"/>
    </source>
</evidence>
<sequence length="184" mass="21133">MEEFFQPKDLDLRDPFCGSRRRFSSRQPDDRKVKAFDKLRLRSSLGVHRRIHPFRCVVEALKAMYIKRKNKIFARQVLSFTQHLFEDEEVMSSASAFYRTQKTSKAYHTDSLAATQADPIAQGQPIASAITSNRSKKVVICSSSSCHAHHNCPTKGYKCHYCGKLVYFCICVSEETKIAQNQYV</sequence>
<proteinExistence type="predicted"/>
<reference evidence="1 2" key="1">
    <citation type="submission" date="2024-02" db="EMBL/GenBank/DDBJ databases">
        <authorList>
            <person name="Daric V."/>
            <person name="Darras S."/>
        </authorList>
    </citation>
    <scope>NUCLEOTIDE SEQUENCE [LARGE SCALE GENOMIC DNA]</scope>
</reference>
<protein>
    <submittedName>
        <fullName evidence="1">Uncharacterized protein</fullName>
    </submittedName>
</protein>
<gene>
    <name evidence="1" type="ORF">CVLEPA_LOCUS14170</name>
</gene>
<keyword evidence="2" id="KW-1185">Reference proteome</keyword>
<dbReference type="EMBL" id="CAWYQH010000096">
    <property type="protein sequence ID" value="CAK8683056.1"/>
    <property type="molecule type" value="Genomic_DNA"/>
</dbReference>
<comment type="caution">
    <text evidence="1">The sequence shown here is derived from an EMBL/GenBank/DDBJ whole genome shotgun (WGS) entry which is preliminary data.</text>
</comment>
<evidence type="ECO:0000313" key="2">
    <source>
        <dbReference type="Proteomes" id="UP001642483"/>
    </source>
</evidence>